<accession>A0A8R1V0A4</accession>
<organism evidence="1 2">
    <name type="scientific">Pristionchus pacificus</name>
    <name type="common">Parasitic nematode worm</name>
    <dbReference type="NCBI Taxonomy" id="54126"/>
    <lineage>
        <taxon>Eukaryota</taxon>
        <taxon>Metazoa</taxon>
        <taxon>Ecdysozoa</taxon>
        <taxon>Nematoda</taxon>
        <taxon>Chromadorea</taxon>
        <taxon>Rhabditida</taxon>
        <taxon>Rhabditina</taxon>
        <taxon>Diplogasteromorpha</taxon>
        <taxon>Diplogasteroidea</taxon>
        <taxon>Neodiplogasteridae</taxon>
        <taxon>Pristionchus</taxon>
    </lineage>
</organism>
<dbReference type="EnsemblMetazoa" id="PPA42611.1">
    <property type="protein sequence ID" value="PPA42611.1"/>
    <property type="gene ID" value="WBGene00280980"/>
</dbReference>
<reference evidence="2" key="1">
    <citation type="journal article" date="2008" name="Nat. Genet.">
        <title>The Pristionchus pacificus genome provides a unique perspective on nematode lifestyle and parasitism.</title>
        <authorList>
            <person name="Dieterich C."/>
            <person name="Clifton S.W."/>
            <person name="Schuster L.N."/>
            <person name="Chinwalla A."/>
            <person name="Delehaunty K."/>
            <person name="Dinkelacker I."/>
            <person name="Fulton L."/>
            <person name="Fulton R."/>
            <person name="Godfrey J."/>
            <person name="Minx P."/>
            <person name="Mitreva M."/>
            <person name="Roeseler W."/>
            <person name="Tian H."/>
            <person name="Witte H."/>
            <person name="Yang S.P."/>
            <person name="Wilson R.K."/>
            <person name="Sommer R.J."/>
        </authorList>
    </citation>
    <scope>NUCLEOTIDE SEQUENCE [LARGE SCALE GENOMIC DNA]</scope>
    <source>
        <strain evidence="2">PS312</strain>
    </source>
</reference>
<protein>
    <submittedName>
        <fullName evidence="1">Uncharacterized protein</fullName>
    </submittedName>
</protein>
<evidence type="ECO:0000313" key="1">
    <source>
        <dbReference type="EnsemblMetazoa" id="PPA42611.1"/>
    </source>
</evidence>
<proteinExistence type="predicted"/>
<evidence type="ECO:0000313" key="2">
    <source>
        <dbReference type="Proteomes" id="UP000005239"/>
    </source>
</evidence>
<keyword evidence="2" id="KW-1185">Reference proteome</keyword>
<dbReference type="Proteomes" id="UP000005239">
    <property type="component" value="Unassembled WGS sequence"/>
</dbReference>
<gene>
    <name evidence="1" type="primary">WBGene00280980</name>
</gene>
<sequence length="175" mass="18482">MGIHPSVYVVCTFAFAAVSGYVDDYSRVLGLEQLSRSGDPGKNVHDRQRSLVVPHGGCRIQRSKITSVNDWAGPEELNVHLDTFARVSSLILVVLSASSIASLLFPVEISSIHLVTCGLKVATVATAAVTATICSLYDIGDEAAAVATLSAMSMRGPLATGDSALRKELRQVIPS</sequence>
<reference evidence="1" key="2">
    <citation type="submission" date="2022-06" db="UniProtKB">
        <authorList>
            <consortium name="EnsemblMetazoa"/>
        </authorList>
    </citation>
    <scope>IDENTIFICATION</scope>
    <source>
        <strain evidence="1">PS312</strain>
    </source>
</reference>
<dbReference type="AlphaFoldDB" id="A0A2A6BX81"/>
<name>A0A2A6BX81_PRIPA</name>
<accession>A0A2A6BX81</accession>